<gene>
    <name evidence="1" type="ORF">DUI87_18094</name>
</gene>
<keyword evidence="2" id="KW-1185">Reference proteome</keyword>
<dbReference type="Proteomes" id="UP000269221">
    <property type="component" value="Unassembled WGS sequence"/>
</dbReference>
<dbReference type="AlphaFoldDB" id="A0A3M0JVQ7"/>
<organism evidence="1 2">
    <name type="scientific">Hirundo rustica rustica</name>
    <dbReference type="NCBI Taxonomy" id="333673"/>
    <lineage>
        <taxon>Eukaryota</taxon>
        <taxon>Metazoa</taxon>
        <taxon>Chordata</taxon>
        <taxon>Craniata</taxon>
        <taxon>Vertebrata</taxon>
        <taxon>Euteleostomi</taxon>
        <taxon>Archelosauria</taxon>
        <taxon>Archosauria</taxon>
        <taxon>Dinosauria</taxon>
        <taxon>Saurischia</taxon>
        <taxon>Theropoda</taxon>
        <taxon>Coelurosauria</taxon>
        <taxon>Aves</taxon>
        <taxon>Neognathae</taxon>
        <taxon>Neoaves</taxon>
        <taxon>Telluraves</taxon>
        <taxon>Australaves</taxon>
        <taxon>Passeriformes</taxon>
        <taxon>Sylvioidea</taxon>
        <taxon>Hirundinidae</taxon>
        <taxon>Hirundo</taxon>
    </lineage>
</organism>
<reference evidence="1 2" key="1">
    <citation type="submission" date="2018-07" db="EMBL/GenBank/DDBJ databases">
        <title>A high quality draft genome assembly of the barn swallow (H. rustica rustica).</title>
        <authorList>
            <person name="Formenti G."/>
            <person name="Chiara M."/>
            <person name="Poveda L."/>
            <person name="Francoijs K.-J."/>
            <person name="Bonisoli-Alquati A."/>
            <person name="Canova L."/>
            <person name="Gianfranceschi L."/>
            <person name="Horner D.S."/>
            <person name="Saino N."/>
        </authorList>
    </citation>
    <scope>NUCLEOTIDE SEQUENCE [LARGE SCALE GENOMIC DNA]</scope>
    <source>
        <strain evidence="1">Chelidonia</strain>
        <tissue evidence="1">Blood</tissue>
    </source>
</reference>
<evidence type="ECO:0000313" key="2">
    <source>
        <dbReference type="Proteomes" id="UP000269221"/>
    </source>
</evidence>
<dbReference type="EMBL" id="QRBI01000123">
    <property type="protein sequence ID" value="RMC04919.1"/>
    <property type="molecule type" value="Genomic_DNA"/>
</dbReference>
<evidence type="ECO:0000313" key="1">
    <source>
        <dbReference type="EMBL" id="RMC04919.1"/>
    </source>
</evidence>
<name>A0A3M0JVQ7_HIRRU</name>
<sequence length="80" mass="9012">MEDMEDPIMDKLDATRRLFLHGELMPEQAPGRTCGLVERGVRVGEVDQNNKSPSLSYAVFFLLSSPAFVWKLMSLHDCAN</sequence>
<proteinExistence type="predicted"/>
<comment type="caution">
    <text evidence="1">The sequence shown here is derived from an EMBL/GenBank/DDBJ whole genome shotgun (WGS) entry which is preliminary data.</text>
</comment>
<accession>A0A3M0JVQ7</accession>
<protein>
    <submittedName>
        <fullName evidence="1">Uncharacterized protein</fullName>
    </submittedName>
</protein>